<evidence type="ECO:0000313" key="3">
    <source>
        <dbReference type="Proteomes" id="UP001157974"/>
    </source>
</evidence>
<dbReference type="GO" id="GO:0003735">
    <property type="term" value="F:structural constituent of ribosome"/>
    <property type="evidence" value="ECO:0007669"/>
    <property type="project" value="InterPro"/>
</dbReference>
<dbReference type="Pfam" id="PF00318">
    <property type="entry name" value="Ribosomal_S2"/>
    <property type="match status" value="2"/>
</dbReference>
<dbReference type="InterPro" id="IPR001865">
    <property type="entry name" value="Ribosomal_uS2"/>
</dbReference>
<reference evidence="2 3" key="1">
    <citation type="journal article" date="2023" name="Nat. Commun.">
        <title>Origin of minicircular mitochondrial genomes in red algae.</title>
        <authorList>
            <person name="Lee Y."/>
            <person name="Cho C.H."/>
            <person name="Lee Y.M."/>
            <person name="Park S.I."/>
            <person name="Yang J.H."/>
            <person name="West J.A."/>
            <person name="Bhattacharya D."/>
            <person name="Yoon H.S."/>
        </authorList>
    </citation>
    <scope>NUCLEOTIDE SEQUENCE [LARGE SCALE GENOMIC DNA]</scope>
    <source>
        <strain evidence="2 3">CCMP1338</strain>
        <tissue evidence="2">Whole cell</tissue>
    </source>
</reference>
<dbReference type="Proteomes" id="UP001157974">
    <property type="component" value="Unassembled WGS sequence"/>
</dbReference>
<evidence type="ECO:0008006" key="4">
    <source>
        <dbReference type="Google" id="ProtNLM"/>
    </source>
</evidence>
<proteinExistence type="inferred from homology"/>
<keyword evidence="3" id="KW-1185">Reference proteome</keyword>
<protein>
    <recommendedName>
        <fullName evidence="4">30S ribosomal protein S2, chloroplastic</fullName>
    </recommendedName>
</protein>
<dbReference type="InterPro" id="IPR005706">
    <property type="entry name" value="Ribosomal_uS2_bac/mit/plastid"/>
</dbReference>
<dbReference type="GO" id="GO:0006412">
    <property type="term" value="P:translation"/>
    <property type="evidence" value="ECO:0007669"/>
    <property type="project" value="InterPro"/>
</dbReference>
<dbReference type="CDD" id="cd01425">
    <property type="entry name" value="RPS2"/>
    <property type="match status" value="1"/>
</dbReference>
<name>A0AAV8UMJ9_9RHOD</name>
<dbReference type="Gene3D" id="3.40.50.10490">
    <property type="entry name" value="Glucose-6-phosphate isomerase like protein, domain 1"/>
    <property type="match status" value="1"/>
</dbReference>
<gene>
    <name evidence="2" type="ORF">NDN08_000314</name>
</gene>
<dbReference type="SUPFAM" id="SSF52313">
    <property type="entry name" value="Ribosomal protein S2"/>
    <property type="match status" value="1"/>
</dbReference>
<evidence type="ECO:0000313" key="2">
    <source>
        <dbReference type="EMBL" id="KAJ8903780.1"/>
    </source>
</evidence>
<evidence type="ECO:0000256" key="1">
    <source>
        <dbReference type="ARBA" id="ARBA00006242"/>
    </source>
</evidence>
<dbReference type="PRINTS" id="PR00395">
    <property type="entry name" value="RIBOSOMALS2"/>
</dbReference>
<dbReference type="PANTHER" id="PTHR12534:SF0">
    <property type="entry name" value="SMALL RIBOSOMAL SUBUNIT PROTEIN US2M"/>
    <property type="match status" value="1"/>
</dbReference>
<dbReference type="AlphaFoldDB" id="A0AAV8UMJ9"/>
<comment type="similarity">
    <text evidence="1">Belongs to the universal ribosomal protein uS2 family.</text>
</comment>
<dbReference type="HAMAP" id="MF_00291_B">
    <property type="entry name" value="Ribosomal_uS2_B"/>
    <property type="match status" value="1"/>
</dbReference>
<dbReference type="EMBL" id="JAMWBK010000006">
    <property type="protein sequence ID" value="KAJ8903780.1"/>
    <property type="molecule type" value="Genomic_DNA"/>
</dbReference>
<dbReference type="PANTHER" id="PTHR12534">
    <property type="entry name" value="30S RIBOSOMAL PROTEIN S2 PROKARYOTIC AND ORGANELLAR"/>
    <property type="match status" value="1"/>
</dbReference>
<comment type="caution">
    <text evidence="2">The sequence shown here is derived from an EMBL/GenBank/DDBJ whole genome shotgun (WGS) entry which is preliminary data.</text>
</comment>
<dbReference type="GO" id="GO:0005763">
    <property type="term" value="C:mitochondrial small ribosomal subunit"/>
    <property type="evidence" value="ECO:0007669"/>
    <property type="project" value="TreeGrafter"/>
</dbReference>
<dbReference type="InterPro" id="IPR023591">
    <property type="entry name" value="Ribosomal_uS2_flav_dom_sf"/>
</dbReference>
<organism evidence="2 3">
    <name type="scientific">Rhodosorus marinus</name>
    <dbReference type="NCBI Taxonomy" id="101924"/>
    <lineage>
        <taxon>Eukaryota</taxon>
        <taxon>Rhodophyta</taxon>
        <taxon>Stylonematophyceae</taxon>
        <taxon>Stylonematales</taxon>
        <taxon>Stylonemataceae</taxon>
        <taxon>Rhodosorus</taxon>
    </lineage>
</organism>
<sequence length="238" mass="27046">MFRASRTLLQESPLVQRKLLQLPAEQRLFEETMLRGRENVNLVRQLIRNRVHMGHRAFFSNRRMYQYIYGERNGMHVINLDKTVILMRRGMALIREMVANNCTVMWCAPNKDEIFRVVSPLAQQANAYLLRGKFVPGTLTDPVESRQAVRYGYKLPGCLFIMNTKDNARAVHEAALLSIPVVGIVDTDVNPDPVTYPIPGNDESPQAINLYANFAMQAMLEGKALRERRGGGSAGRSR</sequence>
<accession>A0AAV8UMJ9</accession>